<dbReference type="NCBIfam" id="TIGR02264">
    <property type="entry name" value="gmx_para_CXXCG"/>
    <property type="match status" value="1"/>
</dbReference>
<dbReference type="AlphaFoldDB" id="A0A540WNJ3"/>
<comment type="caution">
    <text evidence="1">The sequence shown here is derived from an EMBL/GenBank/DDBJ whole genome shotgun (WGS) entry which is preliminary data.</text>
</comment>
<evidence type="ECO:0000313" key="1">
    <source>
        <dbReference type="EMBL" id="TQF10582.1"/>
    </source>
</evidence>
<organism evidence="1 2">
    <name type="scientific">Myxococcus llanfairpwllgwyngyllgogerychwyrndrobwllllantysiliogogogochensis</name>
    <dbReference type="NCBI Taxonomy" id="2590453"/>
    <lineage>
        <taxon>Bacteria</taxon>
        <taxon>Pseudomonadati</taxon>
        <taxon>Myxococcota</taxon>
        <taxon>Myxococcia</taxon>
        <taxon>Myxococcales</taxon>
        <taxon>Cystobacterineae</taxon>
        <taxon>Myxococcaceae</taxon>
        <taxon>Myxococcus</taxon>
    </lineage>
</organism>
<dbReference type="Proteomes" id="UP000315369">
    <property type="component" value="Unassembled WGS sequence"/>
</dbReference>
<dbReference type="Pfam" id="PF09535">
    <property type="entry name" value="Gmx_para_CXXCG"/>
    <property type="match status" value="1"/>
</dbReference>
<dbReference type="OrthoDB" id="5513099at2"/>
<gene>
    <name evidence="1" type="ORF">FJV41_38760</name>
</gene>
<name>A0A540WNJ3_9BACT</name>
<evidence type="ECO:0000313" key="2">
    <source>
        <dbReference type="Proteomes" id="UP000315369"/>
    </source>
</evidence>
<proteinExistence type="predicted"/>
<protein>
    <submittedName>
        <fullName evidence="1">Uncharacterized protein</fullName>
    </submittedName>
</protein>
<reference evidence="1 2" key="1">
    <citation type="submission" date="2019-06" db="EMBL/GenBank/DDBJ databases">
        <authorList>
            <person name="Livingstone P."/>
            <person name="Whitworth D."/>
        </authorList>
    </citation>
    <scope>NUCLEOTIDE SEQUENCE [LARGE SCALE GENOMIC DNA]</scope>
    <source>
        <strain evidence="1 2">AM401</strain>
    </source>
</reference>
<dbReference type="InterPro" id="IPR011750">
    <property type="entry name" value="Gmx_para_CXXCG"/>
</dbReference>
<dbReference type="EMBL" id="VIFM01000245">
    <property type="protein sequence ID" value="TQF10582.1"/>
    <property type="molecule type" value="Genomic_DNA"/>
</dbReference>
<dbReference type="RefSeq" id="WP_141647647.1">
    <property type="nucleotide sequence ID" value="NZ_VIFM01000245.1"/>
</dbReference>
<keyword evidence="2" id="KW-1185">Reference proteome</keyword>
<sequence>MRYFELRRSLPHRDPAYPGGYQAEHRWGLPGAVCPTCHGEWARLGLDYPAVDLTTLSSEREYRKARQTMWDEYSRLRDAVMPLLPAGALVAPGTHLGPLVGRARGNLPPVVLQESWRLLVHGDVLQQLEDAKLTGITPVEARISGSKRGPLYELALMPQGRLASECQPRFYGSGPCANCGMQEYDIPEPWWMDATSPPSLDLVRFAMMPTLILASERCVEVLGELLPLSGVLAVEVPTTPPPVPHRGAQP</sequence>
<accession>A0A540WNJ3</accession>